<proteinExistence type="predicted"/>
<comment type="caution">
    <text evidence="1">The sequence shown here is derived from an EMBL/GenBank/DDBJ whole genome shotgun (WGS) entry which is preliminary data.</text>
</comment>
<gene>
    <name evidence="1" type="ORF">GCM10022242_29070</name>
</gene>
<reference evidence="2" key="1">
    <citation type="journal article" date="2019" name="Int. J. Syst. Evol. Microbiol.">
        <title>The Global Catalogue of Microorganisms (GCM) 10K type strain sequencing project: providing services to taxonomists for standard genome sequencing and annotation.</title>
        <authorList>
            <consortium name="The Broad Institute Genomics Platform"/>
            <consortium name="The Broad Institute Genome Sequencing Center for Infectious Disease"/>
            <person name="Wu L."/>
            <person name="Ma J."/>
        </authorList>
    </citation>
    <scope>NUCLEOTIDE SEQUENCE [LARGE SCALE GENOMIC DNA]</scope>
    <source>
        <strain evidence="2">JCM 16953</strain>
    </source>
</reference>
<dbReference type="Proteomes" id="UP001501821">
    <property type="component" value="Unassembled WGS sequence"/>
</dbReference>
<keyword evidence="2" id="KW-1185">Reference proteome</keyword>
<organism evidence="1 2">
    <name type="scientific">Nocardioides panacisoli</name>
    <dbReference type="NCBI Taxonomy" id="627624"/>
    <lineage>
        <taxon>Bacteria</taxon>
        <taxon>Bacillati</taxon>
        <taxon>Actinomycetota</taxon>
        <taxon>Actinomycetes</taxon>
        <taxon>Propionibacteriales</taxon>
        <taxon>Nocardioidaceae</taxon>
        <taxon>Nocardioides</taxon>
    </lineage>
</organism>
<sequence length="149" mass="15946">MTSWQRVPPVAVGGLVAVAFWDEDTVAVGSHSGIGLVDARTGAVRGRESDPHGDYAWYQADPPSIRKETPTGVVLMPSMGLWGGNFRKETDDGWSAALVPTGALVSHEDRPRFAIEDTDEPRALGFSQGGTLLIFATSSTLHLCHRSSV</sequence>
<accession>A0ABP7ITH7</accession>
<evidence type="ECO:0000313" key="2">
    <source>
        <dbReference type="Proteomes" id="UP001501821"/>
    </source>
</evidence>
<evidence type="ECO:0000313" key="1">
    <source>
        <dbReference type="EMBL" id="GAA3825945.1"/>
    </source>
</evidence>
<dbReference type="EMBL" id="BAABAH010000011">
    <property type="protein sequence ID" value="GAA3825945.1"/>
    <property type="molecule type" value="Genomic_DNA"/>
</dbReference>
<name>A0ABP7ITH7_9ACTN</name>
<protein>
    <submittedName>
        <fullName evidence="1">Uncharacterized protein</fullName>
    </submittedName>
</protein>